<feature type="transmembrane region" description="Helical" evidence="9">
    <location>
        <begin position="309"/>
        <end position="326"/>
    </location>
</feature>
<feature type="transmembrane region" description="Helical" evidence="9">
    <location>
        <begin position="220"/>
        <end position="240"/>
    </location>
</feature>
<dbReference type="PRINTS" id="PR01035">
    <property type="entry name" value="TCRTETA"/>
</dbReference>
<dbReference type="InterPro" id="IPR001958">
    <property type="entry name" value="Tet-R_TetA/multi-R_MdtG-like"/>
</dbReference>
<evidence type="ECO:0000256" key="6">
    <source>
        <dbReference type="ARBA" id="ARBA00022692"/>
    </source>
</evidence>
<dbReference type="PROSITE" id="PS00216">
    <property type="entry name" value="SUGAR_TRANSPORT_1"/>
    <property type="match status" value="1"/>
</dbReference>
<accession>A0A2Z6DZX4</accession>
<feature type="transmembrane region" description="Helical" evidence="9">
    <location>
        <begin position="12"/>
        <end position="33"/>
    </location>
</feature>
<dbReference type="Proteomes" id="UP000262004">
    <property type="component" value="Chromosome"/>
</dbReference>
<dbReference type="RefSeq" id="WP_119335748.1">
    <property type="nucleotide sequence ID" value="NZ_AP018558.1"/>
</dbReference>
<evidence type="ECO:0000256" key="8">
    <source>
        <dbReference type="ARBA" id="ARBA00023136"/>
    </source>
</evidence>
<keyword evidence="7 9" id="KW-1133">Transmembrane helix</keyword>
<evidence type="ECO:0000256" key="2">
    <source>
        <dbReference type="ARBA" id="ARBA00004651"/>
    </source>
</evidence>
<dbReference type="InterPro" id="IPR050171">
    <property type="entry name" value="MFS_Transporters"/>
</dbReference>
<evidence type="ECO:0000259" key="10">
    <source>
        <dbReference type="PROSITE" id="PS50850"/>
    </source>
</evidence>
<evidence type="ECO:0000256" key="4">
    <source>
        <dbReference type="ARBA" id="ARBA00022448"/>
    </source>
</evidence>
<dbReference type="Gene3D" id="1.20.1250.20">
    <property type="entry name" value="MFS general substrate transporter like domains"/>
    <property type="match status" value="1"/>
</dbReference>
<evidence type="ECO:0000313" key="12">
    <source>
        <dbReference type="Proteomes" id="UP000262004"/>
    </source>
</evidence>
<evidence type="ECO:0000256" key="1">
    <source>
        <dbReference type="ARBA" id="ARBA00003279"/>
    </source>
</evidence>
<feature type="transmembrane region" description="Helical" evidence="9">
    <location>
        <begin position="252"/>
        <end position="273"/>
    </location>
</feature>
<dbReference type="AlphaFoldDB" id="A0A2Z6DZX4"/>
<evidence type="ECO:0000256" key="5">
    <source>
        <dbReference type="ARBA" id="ARBA00022475"/>
    </source>
</evidence>
<reference evidence="11 12" key="1">
    <citation type="submission" date="2018-04" db="EMBL/GenBank/DDBJ databases">
        <title>Complete genome sequence of Hydrogenophilus thermoluteolus TH-1.</title>
        <authorList>
            <person name="Arai H."/>
        </authorList>
    </citation>
    <scope>NUCLEOTIDE SEQUENCE [LARGE SCALE GENOMIC DNA]</scope>
    <source>
        <strain evidence="11 12">TH-1</strain>
    </source>
</reference>
<sequence>MTDTQDERKVAVRLAGVFALRMVGLFLVLPVLADYARHLPGGDSASAVGLALGVYGLTQALLLLPLGWASDRWGRKPIIYFGLVLFVLGGVLAAWAPTVHWLVAARAIQGAGAISSAVTALVADLTAPTFRTRAMAMIGASIGLAFAGSLAVAPWLYGVIGMRGIFLLTAVMGVLALVMVARGVPNPPPPAPTHSASHGEAERRGFAVVLRDSRLLRLDFGVFCLHFVQMAMWVVVPALLVAQAGLPVSAHWQVYAVAVVVALLVMVPLVILAEKRGKIAAVYRGAVLLLVAVQLGFALLAFFPDRSGLWSLGVALTLFFVAFNVLEATQPSWISKVAPPRYKGAALGVYNTLQSLGLFAGGAFGGWVAQHWGRGALFLACALAGVLWYASAQRLSPPAEGIEEANHGIGQ</sequence>
<keyword evidence="8 9" id="KW-0472">Membrane</keyword>
<feature type="transmembrane region" description="Helical" evidence="9">
    <location>
        <begin position="347"/>
        <end position="369"/>
    </location>
</feature>
<feature type="transmembrane region" description="Helical" evidence="9">
    <location>
        <begin position="135"/>
        <end position="157"/>
    </location>
</feature>
<evidence type="ECO:0000313" key="11">
    <source>
        <dbReference type="EMBL" id="BBD78081.1"/>
    </source>
</evidence>
<feature type="transmembrane region" description="Helical" evidence="9">
    <location>
        <begin position="285"/>
        <end position="303"/>
    </location>
</feature>
<gene>
    <name evidence="11" type="ORF">HPTL_1825</name>
</gene>
<name>A0A2Z6DZX4_HYDTE</name>
<dbReference type="OrthoDB" id="5293387at2"/>
<evidence type="ECO:0000256" key="3">
    <source>
        <dbReference type="ARBA" id="ARBA00007520"/>
    </source>
</evidence>
<organism evidence="11 12">
    <name type="scientific">Hydrogenophilus thermoluteolus</name>
    <name type="common">Pseudomonas hydrogenothermophila</name>
    <dbReference type="NCBI Taxonomy" id="297"/>
    <lineage>
        <taxon>Bacteria</taxon>
        <taxon>Pseudomonadati</taxon>
        <taxon>Pseudomonadota</taxon>
        <taxon>Hydrogenophilia</taxon>
        <taxon>Hydrogenophilales</taxon>
        <taxon>Hydrogenophilaceae</taxon>
        <taxon>Hydrogenophilus</taxon>
    </lineage>
</organism>
<feature type="transmembrane region" description="Helical" evidence="9">
    <location>
        <begin position="45"/>
        <end position="66"/>
    </location>
</feature>
<protein>
    <submittedName>
        <fullName evidence="11">MFS transporter</fullName>
    </submittedName>
</protein>
<dbReference type="GO" id="GO:0022857">
    <property type="term" value="F:transmembrane transporter activity"/>
    <property type="evidence" value="ECO:0007669"/>
    <property type="project" value="InterPro"/>
</dbReference>
<feature type="transmembrane region" description="Helical" evidence="9">
    <location>
        <begin position="78"/>
        <end position="97"/>
    </location>
</feature>
<dbReference type="PANTHER" id="PTHR23517:SF2">
    <property type="entry name" value="MULTIDRUG RESISTANCE PROTEIN MDTH"/>
    <property type="match status" value="1"/>
</dbReference>
<dbReference type="InterPro" id="IPR005829">
    <property type="entry name" value="Sugar_transporter_CS"/>
</dbReference>
<proteinExistence type="inferred from homology"/>
<dbReference type="InterPro" id="IPR020846">
    <property type="entry name" value="MFS_dom"/>
</dbReference>
<keyword evidence="6 9" id="KW-0812">Transmembrane</keyword>
<dbReference type="GO" id="GO:0005886">
    <property type="term" value="C:plasma membrane"/>
    <property type="evidence" value="ECO:0007669"/>
    <property type="project" value="UniProtKB-SubCell"/>
</dbReference>
<keyword evidence="12" id="KW-1185">Reference proteome</keyword>
<evidence type="ECO:0000256" key="9">
    <source>
        <dbReference type="SAM" id="Phobius"/>
    </source>
</evidence>
<dbReference type="PANTHER" id="PTHR23517">
    <property type="entry name" value="RESISTANCE PROTEIN MDTM, PUTATIVE-RELATED-RELATED"/>
    <property type="match status" value="1"/>
</dbReference>
<feature type="domain" description="Major facilitator superfamily (MFS) profile" evidence="10">
    <location>
        <begin position="10"/>
        <end position="400"/>
    </location>
</feature>
<keyword evidence="5" id="KW-1003">Cell membrane</keyword>
<feature type="transmembrane region" description="Helical" evidence="9">
    <location>
        <begin position="163"/>
        <end position="181"/>
    </location>
</feature>
<dbReference type="CDD" id="cd17472">
    <property type="entry name" value="MFS_YajR_like"/>
    <property type="match status" value="1"/>
</dbReference>
<dbReference type="InterPro" id="IPR011701">
    <property type="entry name" value="MFS"/>
</dbReference>
<feature type="transmembrane region" description="Helical" evidence="9">
    <location>
        <begin position="375"/>
        <end position="392"/>
    </location>
</feature>
<dbReference type="PROSITE" id="PS50850">
    <property type="entry name" value="MFS"/>
    <property type="match status" value="1"/>
</dbReference>
<keyword evidence="4" id="KW-0813">Transport</keyword>
<comment type="function">
    <text evidence="1">Resistance to tetracycline by an active tetracycline efflux. This is an energy-dependent process that decreases the accumulation of the antibiotic in whole cells. This protein functions as a metal-tetracycline/H(+) antiporter.</text>
</comment>
<comment type="similarity">
    <text evidence="3">Belongs to the major facilitator superfamily. TCR/Tet family.</text>
</comment>
<dbReference type="InterPro" id="IPR036259">
    <property type="entry name" value="MFS_trans_sf"/>
</dbReference>
<comment type="subcellular location">
    <subcellularLocation>
        <location evidence="2">Cell membrane</location>
        <topology evidence="2">Multi-pass membrane protein</topology>
    </subcellularLocation>
</comment>
<dbReference type="SUPFAM" id="SSF103473">
    <property type="entry name" value="MFS general substrate transporter"/>
    <property type="match status" value="1"/>
</dbReference>
<feature type="transmembrane region" description="Helical" evidence="9">
    <location>
        <begin position="103"/>
        <end position="123"/>
    </location>
</feature>
<dbReference type="EMBL" id="AP018558">
    <property type="protein sequence ID" value="BBD78081.1"/>
    <property type="molecule type" value="Genomic_DNA"/>
</dbReference>
<dbReference type="Pfam" id="PF07690">
    <property type="entry name" value="MFS_1"/>
    <property type="match status" value="1"/>
</dbReference>
<evidence type="ECO:0000256" key="7">
    <source>
        <dbReference type="ARBA" id="ARBA00022989"/>
    </source>
</evidence>
<dbReference type="KEGG" id="htl:HPTL_1825"/>